<evidence type="ECO:0000313" key="4">
    <source>
        <dbReference type="WBParaSite" id="MBELARI_LOCUS19418"/>
    </source>
</evidence>
<dbReference type="Proteomes" id="UP000887575">
    <property type="component" value="Unassembled WGS sequence"/>
</dbReference>
<dbReference type="AlphaFoldDB" id="A0AAF3F117"/>
<feature type="transmembrane region" description="Helical" evidence="2">
    <location>
        <begin position="6"/>
        <end position="25"/>
    </location>
</feature>
<organism evidence="3 4">
    <name type="scientific">Mesorhabditis belari</name>
    <dbReference type="NCBI Taxonomy" id="2138241"/>
    <lineage>
        <taxon>Eukaryota</taxon>
        <taxon>Metazoa</taxon>
        <taxon>Ecdysozoa</taxon>
        <taxon>Nematoda</taxon>
        <taxon>Chromadorea</taxon>
        <taxon>Rhabditida</taxon>
        <taxon>Rhabditina</taxon>
        <taxon>Rhabditomorpha</taxon>
        <taxon>Rhabditoidea</taxon>
        <taxon>Rhabditidae</taxon>
        <taxon>Mesorhabditinae</taxon>
        <taxon>Mesorhabditis</taxon>
    </lineage>
</organism>
<evidence type="ECO:0000256" key="1">
    <source>
        <dbReference type="SAM" id="MobiDB-lite"/>
    </source>
</evidence>
<proteinExistence type="predicted"/>
<keyword evidence="2" id="KW-1133">Transmembrane helix</keyword>
<dbReference type="WBParaSite" id="MBELARI_LOCUS19418">
    <property type="protein sequence ID" value="MBELARI_LOCUS19418"/>
    <property type="gene ID" value="MBELARI_LOCUS19418"/>
</dbReference>
<keyword evidence="2" id="KW-0812">Transmembrane</keyword>
<feature type="region of interest" description="Disordered" evidence="1">
    <location>
        <begin position="46"/>
        <end position="66"/>
    </location>
</feature>
<reference evidence="4" key="1">
    <citation type="submission" date="2024-02" db="UniProtKB">
        <authorList>
            <consortium name="WormBaseParasite"/>
        </authorList>
    </citation>
    <scope>IDENTIFICATION</scope>
</reference>
<sequence length="66" mass="7793">MLKIKYFYLLILFVLIVPSTGFGRLSYLRQLLVLRAGRDPLKDFRYPQPPKSSFDDFDVNEFFDDG</sequence>
<keyword evidence="3" id="KW-1185">Reference proteome</keyword>
<name>A0AAF3F117_9BILA</name>
<accession>A0AAF3F117</accession>
<protein>
    <submittedName>
        <fullName evidence="4">Uncharacterized protein</fullName>
    </submittedName>
</protein>
<evidence type="ECO:0000256" key="2">
    <source>
        <dbReference type="SAM" id="Phobius"/>
    </source>
</evidence>
<evidence type="ECO:0000313" key="3">
    <source>
        <dbReference type="Proteomes" id="UP000887575"/>
    </source>
</evidence>
<feature type="compositionally biased region" description="Acidic residues" evidence="1">
    <location>
        <begin position="55"/>
        <end position="66"/>
    </location>
</feature>
<keyword evidence="2" id="KW-0472">Membrane</keyword>